<evidence type="ECO:0000256" key="9">
    <source>
        <dbReference type="ARBA" id="ARBA00023137"/>
    </source>
</evidence>
<evidence type="ECO:0000256" key="13">
    <source>
        <dbReference type="ARBA" id="ARBA00049003"/>
    </source>
</evidence>
<comment type="subcellular location">
    <subcellularLocation>
        <location evidence="1">Cytoplasm</location>
    </subcellularLocation>
</comment>
<dbReference type="PROSITE" id="PS50011">
    <property type="entry name" value="PROTEIN_KINASE_DOM"/>
    <property type="match status" value="1"/>
</dbReference>
<keyword evidence="7" id="KW-0418">Kinase</keyword>
<evidence type="ECO:0000256" key="7">
    <source>
        <dbReference type="ARBA" id="ARBA00022777"/>
    </source>
</evidence>
<dbReference type="PROSITE" id="PS00107">
    <property type="entry name" value="PROTEIN_KINASE_ATP"/>
    <property type="match status" value="1"/>
</dbReference>
<dbReference type="SMART" id="SM00220">
    <property type="entry name" value="S_TKc"/>
    <property type="match status" value="1"/>
</dbReference>
<evidence type="ECO:0000256" key="10">
    <source>
        <dbReference type="ARBA" id="ARBA00040421"/>
    </source>
</evidence>
<organism evidence="18 19">
    <name type="scientific">Eumeta variegata</name>
    <name type="common">Bagworm moth</name>
    <name type="synonym">Eumeta japonica</name>
    <dbReference type="NCBI Taxonomy" id="151549"/>
    <lineage>
        <taxon>Eukaryota</taxon>
        <taxon>Metazoa</taxon>
        <taxon>Ecdysozoa</taxon>
        <taxon>Arthropoda</taxon>
        <taxon>Hexapoda</taxon>
        <taxon>Insecta</taxon>
        <taxon>Pterygota</taxon>
        <taxon>Neoptera</taxon>
        <taxon>Endopterygota</taxon>
        <taxon>Lepidoptera</taxon>
        <taxon>Glossata</taxon>
        <taxon>Ditrysia</taxon>
        <taxon>Tineoidea</taxon>
        <taxon>Psychidae</taxon>
        <taxon>Oiketicinae</taxon>
        <taxon>Eumeta</taxon>
    </lineage>
</organism>
<keyword evidence="9" id="KW-0829">Tyrosine-protein kinase</keyword>
<dbReference type="Pfam" id="PF00069">
    <property type="entry name" value="Pkinase"/>
    <property type="match status" value="1"/>
</dbReference>
<name>A0A4C1SFK5_EUMVA</name>
<comment type="catalytic activity">
    <reaction evidence="14">
        <text>L-threonyl-[protein] + ATP = O-phospho-L-threonyl-[protein] + ADP + H(+)</text>
        <dbReference type="Rhea" id="RHEA:46608"/>
        <dbReference type="Rhea" id="RHEA-COMP:11060"/>
        <dbReference type="Rhea" id="RHEA-COMP:11605"/>
        <dbReference type="ChEBI" id="CHEBI:15378"/>
        <dbReference type="ChEBI" id="CHEBI:30013"/>
        <dbReference type="ChEBI" id="CHEBI:30616"/>
        <dbReference type="ChEBI" id="CHEBI:61977"/>
        <dbReference type="ChEBI" id="CHEBI:456216"/>
        <dbReference type="EC" id="2.7.12.1"/>
    </reaction>
</comment>
<evidence type="ECO:0000256" key="1">
    <source>
        <dbReference type="ARBA" id="ARBA00004496"/>
    </source>
</evidence>
<dbReference type="GO" id="GO:0005524">
    <property type="term" value="F:ATP binding"/>
    <property type="evidence" value="ECO:0007669"/>
    <property type="project" value="UniProtKB-UniRule"/>
</dbReference>
<evidence type="ECO:0000256" key="3">
    <source>
        <dbReference type="ARBA" id="ARBA00022490"/>
    </source>
</evidence>
<dbReference type="GO" id="GO:0004674">
    <property type="term" value="F:protein serine/threonine kinase activity"/>
    <property type="evidence" value="ECO:0007669"/>
    <property type="project" value="UniProtKB-KW"/>
</dbReference>
<proteinExistence type="predicted"/>
<evidence type="ECO:0000256" key="5">
    <source>
        <dbReference type="ARBA" id="ARBA00022679"/>
    </source>
</evidence>
<dbReference type="SUPFAM" id="SSF56112">
    <property type="entry name" value="Protein kinase-like (PK-like)"/>
    <property type="match status" value="2"/>
</dbReference>
<dbReference type="GO" id="GO:0070374">
    <property type="term" value="P:positive regulation of ERK1 and ERK2 cascade"/>
    <property type="evidence" value="ECO:0007669"/>
    <property type="project" value="TreeGrafter"/>
</dbReference>
<keyword evidence="4" id="KW-0723">Serine/threonine-protein kinase</keyword>
<dbReference type="EMBL" id="BGZK01000004">
    <property type="protein sequence ID" value="GBO99889.1"/>
    <property type="molecule type" value="Genomic_DNA"/>
</dbReference>
<dbReference type="InterPro" id="IPR051302">
    <property type="entry name" value="Dual_SerThr-Tyr_Kinase"/>
</dbReference>
<evidence type="ECO:0000313" key="19">
    <source>
        <dbReference type="Proteomes" id="UP000299102"/>
    </source>
</evidence>
<dbReference type="GO" id="GO:0044344">
    <property type="term" value="P:cellular response to fibroblast growth factor stimulus"/>
    <property type="evidence" value="ECO:0007669"/>
    <property type="project" value="TreeGrafter"/>
</dbReference>
<dbReference type="InterPro" id="IPR011009">
    <property type="entry name" value="Kinase-like_dom_sf"/>
</dbReference>
<keyword evidence="6 16" id="KW-0547">Nucleotide-binding</keyword>
<evidence type="ECO:0000256" key="11">
    <source>
        <dbReference type="ARBA" id="ARBA00041268"/>
    </source>
</evidence>
<evidence type="ECO:0000256" key="14">
    <source>
        <dbReference type="ARBA" id="ARBA00049308"/>
    </source>
</evidence>
<dbReference type="Proteomes" id="UP000299102">
    <property type="component" value="Unassembled WGS sequence"/>
</dbReference>
<evidence type="ECO:0000256" key="4">
    <source>
        <dbReference type="ARBA" id="ARBA00022527"/>
    </source>
</evidence>
<evidence type="ECO:0000259" key="17">
    <source>
        <dbReference type="PROSITE" id="PS50011"/>
    </source>
</evidence>
<protein>
    <recommendedName>
        <fullName evidence="10">Dual serine/threonine and tyrosine protein kinase</fullName>
        <ecNumber evidence="2">2.7.12.1</ecNumber>
    </recommendedName>
    <alternativeName>
        <fullName evidence="12">Dusty protein kinase</fullName>
    </alternativeName>
    <alternativeName>
        <fullName evidence="11">Receptor-interacting serine/threonine-protein kinase 5</fullName>
    </alternativeName>
</protein>
<dbReference type="GO" id="GO:0005737">
    <property type="term" value="C:cytoplasm"/>
    <property type="evidence" value="ECO:0007669"/>
    <property type="project" value="UniProtKB-SubCell"/>
</dbReference>
<evidence type="ECO:0000256" key="15">
    <source>
        <dbReference type="ARBA" id="ARBA00051680"/>
    </source>
</evidence>
<dbReference type="InterPro" id="IPR017441">
    <property type="entry name" value="Protein_kinase_ATP_BS"/>
</dbReference>
<sequence length="1288" mass="145372">MAGGSAGGTRRSEVRMRMLRNLVRDTQRALSEVSPVIHIESEVSYLVQDVGLNASQPTALVILGRTAKARARLLHALLGHQLLPDPPPIKCRWLRVQYGNTRQAHLTLGNSEFELIEELECSKNPTWVTIPPKDLIRTDMTDLATVFDLELNNQFLKENTKIIIPPDIGEEIEENATIENLREEYCELFSKRTVILKHFNPIYLYAVDSMGKNIFSENICDSRMLRTKSEEDFWATCSMYYMTRSLSEPLQKIEEADETTENFPEQVVEEKAPEVVKERYVFTAENCLDLQLINEINPTSQVFFVLFSDSVDLECSSNYLSRIGDNVNFTEAMESTAGVSYSSVELSESHQNLGSDEFITSPKTESTQVKSEKRYSSYEEQCSFMNELMDQWVVVATHPPKSKIIDNWMILDDKEVYITKETKPLAPILSDMTENVAEASKGSSRITKQEKKELRNGNLRLVKNRNVLVQKISKFATAALRSYVLEYCTKLSEVHVRLLQKFILVSFDLAREMQVVPKKIQYAAKQEQQLYENIYEKFTEGDKKRELVAIMQEVLHDMKTDVNAMDWTVDDLPCHQDNRFSVSNSVFYETSQRSINPEESSVNLGLSQTLLSSVNDIEQGISFESYNFDDYEIINSPRELSVQPEANEESDEEHRPPNIPVAEDVFSVNSSVVRFGTGLIDQSAAVDCPGSQVSVKQASLDVQKTVLGKLSRKISLKLVNFVDCLRDSYFGTLQRCLESLEESCRAELGGRPASEAVRRLLSAARQVDLQPCASFSLLRSLLDTLRRLFHRLRLVSGSVEAHACCPLSPLWRRRVALHTVHSLSAPRLARIISQQILERVSAAHERYQSALATLEGALAERLHHTEDAKLAIRKKYAPGFARLCLESTSMCDLLMYGLPDIGREIGRGQYGVVYACRAPWAGRAPVAVKSVLPADDRHFNDLAMEFFYTRSIPEHPRIVRLFGSVVERHPSSGGPTVLLVTARLVRDLHCAVRAGLSFSKRMRIALDIVEGLHSTTSQENIETLKPDISEDNDSTQNINILPEKETDSIDYQIVSVFLSIRVAQNSFKCFQPGIFDFKDEPCSSRPVTDKIDAILEKVKQGRHISSYDIGIRYLHSLGLVHRDIKMKNVLLDAEDRASLTDLGFLSPGALMSGSVVGTPVHMAPELMTGDYDSSVDVYAFGILFWYVCAGNIKLPSAFEMFQNKEQLWSRVRRGLRPERLPHFTEACWRLMESCWASEPSQRALLGDVQPILEKILEEAVQNDTSGGHSAEHDHSYGYDSVNLAVDDV</sequence>
<keyword evidence="5" id="KW-0808">Transferase</keyword>
<dbReference type="InterPro" id="IPR000719">
    <property type="entry name" value="Prot_kinase_dom"/>
</dbReference>
<dbReference type="GO" id="GO:0043066">
    <property type="term" value="P:negative regulation of apoptotic process"/>
    <property type="evidence" value="ECO:0007669"/>
    <property type="project" value="TreeGrafter"/>
</dbReference>
<dbReference type="GO" id="GO:0004713">
    <property type="term" value="F:protein tyrosine kinase activity"/>
    <property type="evidence" value="ECO:0007669"/>
    <property type="project" value="UniProtKB-KW"/>
</dbReference>
<dbReference type="STRING" id="151549.A0A4C1SFK5"/>
<feature type="domain" description="Protein kinase" evidence="17">
    <location>
        <begin position="899"/>
        <end position="1252"/>
    </location>
</feature>
<feature type="binding site" evidence="16">
    <location>
        <position position="929"/>
    </location>
    <ligand>
        <name>ATP</name>
        <dbReference type="ChEBI" id="CHEBI:30616"/>
    </ligand>
</feature>
<gene>
    <name evidence="18" type="ORF">EVAR_74265_1</name>
</gene>
<evidence type="ECO:0000256" key="6">
    <source>
        <dbReference type="ARBA" id="ARBA00022741"/>
    </source>
</evidence>
<keyword evidence="3" id="KW-0963">Cytoplasm</keyword>
<comment type="catalytic activity">
    <reaction evidence="13">
        <text>L-seryl-[protein] + ATP = O-phospho-L-seryl-[protein] + ADP + H(+)</text>
        <dbReference type="Rhea" id="RHEA:17989"/>
        <dbReference type="Rhea" id="RHEA-COMP:9863"/>
        <dbReference type="Rhea" id="RHEA-COMP:11604"/>
        <dbReference type="ChEBI" id="CHEBI:15378"/>
        <dbReference type="ChEBI" id="CHEBI:29999"/>
        <dbReference type="ChEBI" id="CHEBI:30616"/>
        <dbReference type="ChEBI" id="CHEBI:83421"/>
        <dbReference type="ChEBI" id="CHEBI:456216"/>
        <dbReference type="EC" id="2.7.12.1"/>
    </reaction>
</comment>
<keyword evidence="19" id="KW-1185">Reference proteome</keyword>
<evidence type="ECO:0000256" key="8">
    <source>
        <dbReference type="ARBA" id="ARBA00022840"/>
    </source>
</evidence>
<comment type="catalytic activity">
    <reaction evidence="15">
        <text>L-tyrosyl-[protein] + ATP = O-phospho-L-tyrosyl-[protein] + ADP + H(+)</text>
        <dbReference type="Rhea" id="RHEA:10596"/>
        <dbReference type="Rhea" id="RHEA-COMP:10136"/>
        <dbReference type="Rhea" id="RHEA-COMP:20101"/>
        <dbReference type="ChEBI" id="CHEBI:15378"/>
        <dbReference type="ChEBI" id="CHEBI:30616"/>
        <dbReference type="ChEBI" id="CHEBI:46858"/>
        <dbReference type="ChEBI" id="CHEBI:61978"/>
        <dbReference type="ChEBI" id="CHEBI:456216"/>
        <dbReference type="EC" id="2.7.12.1"/>
    </reaction>
</comment>
<comment type="caution">
    <text evidence="18">The sequence shown here is derived from an EMBL/GenBank/DDBJ whole genome shotgun (WGS) entry which is preliminary data.</text>
</comment>
<evidence type="ECO:0000256" key="12">
    <source>
        <dbReference type="ARBA" id="ARBA00042638"/>
    </source>
</evidence>
<dbReference type="OrthoDB" id="122279at2759"/>
<dbReference type="PROSITE" id="PS00108">
    <property type="entry name" value="PROTEIN_KINASE_ST"/>
    <property type="match status" value="1"/>
</dbReference>
<dbReference type="InterPro" id="IPR008271">
    <property type="entry name" value="Ser/Thr_kinase_AS"/>
</dbReference>
<evidence type="ECO:0000313" key="18">
    <source>
        <dbReference type="EMBL" id="GBO99889.1"/>
    </source>
</evidence>
<dbReference type="PANTHER" id="PTHR46392:SF1">
    <property type="entry name" value="DUAL SERINE_THREONINE AND TYROSINE PROTEIN KINASE"/>
    <property type="match status" value="1"/>
</dbReference>
<dbReference type="Gene3D" id="1.10.510.10">
    <property type="entry name" value="Transferase(Phosphotransferase) domain 1"/>
    <property type="match status" value="2"/>
</dbReference>
<dbReference type="PANTHER" id="PTHR46392">
    <property type="entry name" value="DUAL SERINE/THREONINE AND TYROSINE PROTEIN KINASE"/>
    <property type="match status" value="1"/>
</dbReference>
<dbReference type="GO" id="GO:0004712">
    <property type="term" value="F:protein serine/threonine/tyrosine kinase activity"/>
    <property type="evidence" value="ECO:0007669"/>
    <property type="project" value="UniProtKB-EC"/>
</dbReference>
<keyword evidence="8 16" id="KW-0067">ATP-binding</keyword>
<dbReference type="EC" id="2.7.12.1" evidence="2"/>
<evidence type="ECO:0000256" key="16">
    <source>
        <dbReference type="PROSITE-ProRule" id="PRU10141"/>
    </source>
</evidence>
<dbReference type="GO" id="GO:0045743">
    <property type="term" value="P:positive regulation of fibroblast growth factor receptor signaling pathway"/>
    <property type="evidence" value="ECO:0007669"/>
    <property type="project" value="TreeGrafter"/>
</dbReference>
<reference evidence="18 19" key="1">
    <citation type="journal article" date="2019" name="Commun. Biol.">
        <title>The bagworm genome reveals a unique fibroin gene that provides high tensile strength.</title>
        <authorList>
            <person name="Kono N."/>
            <person name="Nakamura H."/>
            <person name="Ohtoshi R."/>
            <person name="Tomita M."/>
            <person name="Numata K."/>
            <person name="Arakawa K."/>
        </authorList>
    </citation>
    <scope>NUCLEOTIDE SEQUENCE [LARGE SCALE GENOMIC DNA]</scope>
</reference>
<evidence type="ECO:0000256" key="2">
    <source>
        <dbReference type="ARBA" id="ARBA00013203"/>
    </source>
</evidence>
<accession>A0A4C1SFK5</accession>